<feature type="transmembrane region" description="Helical" evidence="1">
    <location>
        <begin position="111"/>
        <end position="133"/>
    </location>
</feature>
<sequence length="259" mass="28187">MGMLKTQMKWELNDPLRLTVFLFGFLMAGLAFMRDVFGMGAARILSPFSPESASYYATTIPKLALPTISQEAYSVLAFVSVMLSSLSIRGEIDSLAALTVYSLQMRKWKLFIVKFASTFFLALISFVLPYFLALGYTLSGSPSLLAGILGKGIWINVLTFFLMAVFYTVSVSLFVAVLSPNSFAAILGGLAVLYVPFILEISNLPPLSISSAMSSYLTAAAYRMRYAGSPYVGVIQVGFFVPSALLAASTVLSERRDAR</sequence>
<evidence type="ECO:0000256" key="1">
    <source>
        <dbReference type="SAM" id="Phobius"/>
    </source>
</evidence>
<dbReference type="Proteomes" id="UP000076969">
    <property type="component" value="Chromosome"/>
</dbReference>
<gene>
    <name evidence="2" type="ORF">A7C91_10215</name>
</gene>
<reference evidence="3" key="1">
    <citation type="journal article" date="2016" name="Syst. Appl. Microbiol.">
        <title>Thermococcus piezophilus sp. nov., a novel hyperthermophilic and piezophilic archaeon with a broad pressure range for growth, isolated from a deepest hydrothermal vent at the Mid-Cayman Rise.</title>
        <authorList>
            <person name="Dalmasso C."/>
            <person name="Oger P."/>
            <person name="Selva G."/>
            <person name="Courtine D."/>
            <person name="L'Haridon S."/>
            <person name="Garlaschelli A."/>
            <person name="Roussel E."/>
            <person name="Miyazaki J."/>
            <person name="Reveillaud J."/>
            <person name="Jebbar M."/>
            <person name="Takai K."/>
            <person name="Maignien L."/>
            <person name="Alain K."/>
        </authorList>
    </citation>
    <scope>NUCLEOTIDE SEQUENCE [LARGE SCALE GENOMIC DNA]</scope>
    <source>
        <strain evidence="3">CDGS</strain>
    </source>
</reference>
<evidence type="ECO:0000313" key="2">
    <source>
        <dbReference type="EMBL" id="ANF23489.1"/>
    </source>
</evidence>
<evidence type="ECO:0000313" key="3">
    <source>
        <dbReference type="Proteomes" id="UP000076969"/>
    </source>
</evidence>
<proteinExistence type="predicted"/>
<accession>A0A172WJG3</accession>
<dbReference type="AlphaFoldDB" id="A0A172WJG3"/>
<keyword evidence="3" id="KW-1185">Reference proteome</keyword>
<name>A0A172WJG3_9EURY</name>
<feature type="transmembrane region" description="Helical" evidence="1">
    <location>
        <begin position="231"/>
        <end position="252"/>
    </location>
</feature>
<feature type="transmembrane region" description="Helical" evidence="1">
    <location>
        <begin position="153"/>
        <end position="175"/>
    </location>
</feature>
<dbReference type="KEGG" id="tpie:A7C91_10215"/>
<keyword evidence="1" id="KW-1133">Transmembrane helix</keyword>
<protein>
    <submittedName>
        <fullName evidence="2">Uncharacterized protein</fullName>
    </submittedName>
</protein>
<keyword evidence="1" id="KW-0472">Membrane</keyword>
<keyword evidence="1" id="KW-0812">Transmembrane</keyword>
<organism evidence="2 3">
    <name type="scientific">Thermococcus piezophilus</name>
    <dbReference type="NCBI Taxonomy" id="1712654"/>
    <lineage>
        <taxon>Archaea</taxon>
        <taxon>Methanobacteriati</taxon>
        <taxon>Methanobacteriota</taxon>
        <taxon>Thermococci</taxon>
        <taxon>Thermococcales</taxon>
        <taxon>Thermococcaceae</taxon>
        <taxon>Thermococcus</taxon>
    </lineage>
</organism>
<feature type="transmembrane region" description="Helical" evidence="1">
    <location>
        <begin position="182"/>
        <end position="199"/>
    </location>
</feature>
<dbReference type="EMBL" id="CP015520">
    <property type="protein sequence ID" value="ANF23489.1"/>
    <property type="molecule type" value="Genomic_DNA"/>
</dbReference>